<protein>
    <submittedName>
        <fullName evidence="2">Uncharacterized protein</fullName>
    </submittedName>
</protein>
<evidence type="ECO:0000313" key="2">
    <source>
        <dbReference type="EMBL" id="MBO2459493.1"/>
    </source>
</evidence>
<keyword evidence="3" id="KW-1185">Reference proteome</keyword>
<accession>A0ABS3RRZ8</accession>
<comment type="caution">
    <text evidence="2">The sequence shown here is derived from an EMBL/GenBank/DDBJ whole genome shotgun (WGS) entry which is preliminary data.</text>
</comment>
<feature type="region of interest" description="Disordered" evidence="1">
    <location>
        <begin position="1"/>
        <end position="47"/>
    </location>
</feature>
<sequence length="456" mass="50586">MAQEDELRFVVDSDNVDAPAAEEISEELFSLDQEVDQDASGPDSPQDADRLVQAREALRGGKPIFLVQRSHQHSAIIPTLLQEVSSRHTDTLSLGVVAPMPRMRPKGPSSVENFFRNTAATAPIQIADPECFARLDSYGDTLKAQRDDKPYVGNSTASKWDYFNRPLSAGWEPEWVAEVVETQRAQGATVLLTPGLWMDPAERVQSLSVLRDTVNWSRQTISSQENLAVNVTIPSSWLTTERLREYLLAEMLDLDEDVFYVRVRWPLLSQPYGQMIVPEILDGYMELAAVCEENDKVLILPNTSMTGWLSLAWGANGFSTGIGSGERAFADTKVIKIKRTTPRPAPTNRTFNTSLLHVVDLQTERLLADLPDYRACQCEFCRTQIPGTWDKGKAGAHYLQAVADTIASSSRHPRGARAGSRSVVRQALAFKEAADPPVPLEGANAPKHLDVWFARL</sequence>
<dbReference type="RefSeq" id="WP_208242199.1">
    <property type="nucleotide sequence ID" value="NZ_JAGEPF010000010.1"/>
</dbReference>
<proteinExistence type="predicted"/>
<evidence type="ECO:0000313" key="3">
    <source>
        <dbReference type="Proteomes" id="UP000680206"/>
    </source>
</evidence>
<organism evidence="2 3">
    <name type="scientific">Actinomadura violacea</name>
    <dbReference type="NCBI Taxonomy" id="2819934"/>
    <lineage>
        <taxon>Bacteria</taxon>
        <taxon>Bacillati</taxon>
        <taxon>Actinomycetota</taxon>
        <taxon>Actinomycetes</taxon>
        <taxon>Streptosporangiales</taxon>
        <taxon>Thermomonosporaceae</taxon>
        <taxon>Actinomadura</taxon>
    </lineage>
</organism>
<reference evidence="2 3" key="1">
    <citation type="submission" date="2021-03" db="EMBL/GenBank/DDBJ databases">
        <title>Actinomadura violae sp. nov., isolated from lichen in Thailand.</title>
        <authorList>
            <person name="Kanchanasin P."/>
            <person name="Saeng-In P."/>
            <person name="Phongsopitanun W."/>
            <person name="Yuki M."/>
            <person name="Kudo T."/>
            <person name="Ohkuma M."/>
            <person name="Tanasupawat S."/>
        </authorList>
    </citation>
    <scope>NUCLEOTIDE SEQUENCE [LARGE SCALE GENOMIC DNA]</scope>
    <source>
        <strain evidence="2 3">LCR2-06</strain>
    </source>
</reference>
<feature type="compositionally biased region" description="Basic and acidic residues" evidence="1">
    <location>
        <begin position="1"/>
        <end position="11"/>
    </location>
</feature>
<evidence type="ECO:0000256" key="1">
    <source>
        <dbReference type="SAM" id="MobiDB-lite"/>
    </source>
</evidence>
<gene>
    <name evidence="2" type="ORF">J4709_18090</name>
</gene>
<dbReference type="EMBL" id="JAGEPF010000010">
    <property type="protein sequence ID" value="MBO2459493.1"/>
    <property type="molecule type" value="Genomic_DNA"/>
</dbReference>
<dbReference type="Proteomes" id="UP000680206">
    <property type="component" value="Unassembled WGS sequence"/>
</dbReference>
<name>A0ABS3RRZ8_9ACTN</name>